<reference evidence="4" key="1">
    <citation type="submission" date="2010-08" db="EMBL/GenBank/DDBJ databases">
        <authorList>
            <consortium name="Caenorhabditis japonica Sequencing Consortium"/>
            <person name="Wilson R.K."/>
        </authorList>
    </citation>
    <scope>NUCLEOTIDE SEQUENCE [LARGE SCALE GENOMIC DNA]</scope>
    <source>
        <strain evidence="4">DF5081</strain>
    </source>
</reference>
<dbReference type="AlphaFoldDB" id="A0A8R1I6Q6"/>
<name>A0A8R1I6Q6_CAEJA</name>
<proteinExistence type="predicted"/>
<keyword evidence="4" id="KW-1185">Reference proteome</keyword>
<protein>
    <recommendedName>
        <fullName evidence="2">DUF7153 domain-containing protein</fullName>
    </recommendedName>
</protein>
<feature type="region of interest" description="Disordered" evidence="1">
    <location>
        <begin position="99"/>
        <end position="126"/>
    </location>
</feature>
<dbReference type="Pfam" id="PF23672">
    <property type="entry name" value="DUF7153"/>
    <property type="match status" value="1"/>
</dbReference>
<evidence type="ECO:0000313" key="4">
    <source>
        <dbReference type="Proteomes" id="UP000005237"/>
    </source>
</evidence>
<organism evidence="3 4">
    <name type="scientific">Caenorhabditis japonica</name>
    <dbReference type="NCBI Taxonomy" id="281687"/>
    <lineage>
        <taxon>Eukaryota</taxon>
        <taxon>Metazoa</taxon>
        <taxon>Ecdysozoa</taxon>
        <taxon>Nematoda</taxon>
        <taxon>Chromadorea</taxon>
        <taxon>Rhabditida</taxon>
        <taxon>Rhabditina</taxon>
        <taxon>Rhabditomorpha</taxon>
        <taxon>Rhabditoidea</taxon>
        <taxon>Rhabditidae</taxon>
        <taxon>Peloderinae</taxon>
        <taxon>Caenorhabditis</taxon>
    </lineage>
</organism>
<dbReference type="PANTHER" id="PTHR22198">
    <property type="entry name" value="FERM DOMAIN-CONTAINING PROTEIN"/>
    <property type="match status" value="1"/>
</dbReference>
<evidence type="ECO:0000313" key="3">
    <source>
        <dbReference type="EnsemblMetazoa" id="CJA18501a.1"/>
    </source>
</evidence>
<dbReference type="Proteomes" id="UP000005237">
    <property type="component" value="Unassembled WGS sequence"/>
</dbReference>
<evidence type="ECO:0000256" key="1">
    <source>
        <dbReference type="SAM" id="MobiDB-lite"/>
    </source>
</evidence>
<dbReference type="PANTHER" id="PTHR22198:SF2">
    <property type="entry name" value="PROTEIN CBG14274"/>
    <property type="match status" value="1"/>
</dbReference>
<sequence length="254" mass="29098">MSFFKKTSGQLPFEYILIAKIKNMMVNAAPALNVLHYMKPRVCAYVNINLCRSLGLIDANYADAMTTRFRVSYSNNTGYVELSDYIEFRCKEEEEEAKSFRERPLKKSTKVQTEPTESSRTSKRTLPRALSSISNIAELPWYPHSYYPTYPSPNSVIASVLDHKTEIVSVGQNYLLVLDNRGEEQHLQDKELQQQLKETVPEDQLAGTISVPFYSEENRNEVSQDDGALLRRLKTEYFNSEEYTAAELCECSAE</sequence>
<evidence type="ECO:0000259" key="2">
    <source>
        <dbReference type="Pfam" id="PF23672"/>
    </source>
</evidence>
<dbReference type="InterPro" id="IPR055577">
    <property type="entry name" value="DUF7153"/>
</dbReference>
<feature type="domain" description="DUF7153" evidence="2">
    <location>
        <begin position="1"/>
        <end position="47"/>
    </location>
</feature>
<reference evidence="3" key="2">
    <citation type="submission" date="2022-06" db="UniProtKB">
        <authorList>
            <consortium name="EnsemblMetazoa"/>
        </authorList>
    </citation>
    <scope>IDENTIFICATION</scope>
    <source>
        <strain evidence="3">DF5081</strain>
    </source>
</reference>
<accession>A0A8R1I6Q6</accession>
<dbReference type="EnsemblMetazoa" id="CJA18501a.1">
    <property type="protein sequence ID" value="CJA18501a.1"/>
    <property type="gene ID" value="WBGene00137705"/>
</dbReference>
<feature type="compositionally biased region" description="Polar residues" evidence="1">
    <location>
        <begin position="110"/>
        <end position="119"/>
    </location>
</feature>